<evidence type="ECO:0000313" key="1">
    <source>
        <dbReference type="EMBL" id="OZC06678.1"/>
    </source>
</evidence>
<dbReference type="Proteomes" id="UP000242913">
    <property type="component" value="Unassembled WGS sequence"/>
</dbReference>
<organism evidence="1 2">
    <name type="scientific">Onchocerca flexuosa</name>
    <dbReference type="NCBI Taxonomy" id="387005"/>
    <lineage>
        <taxon>Eukaryota</taxon>
        <taxon>Metazoa</taxon>
        <taxon>Ecdysozoa</taxon>
        <taxon>Nematoda</taxon>
        <taxon>Chromadorea</taxon>
        <taxon>Rhabditida</taxon>
        <taxon>Spirurina</taxon>
        <taxon>Spiruromorpha</taxon>
        <taxon>Filarioidea</taxon>
        <taxon>Onchocercidae</taxon>
        <taxon>Onchocerca</taxon>
    </lineage>
</organism>
<accession>A0A238BQ17</accession>
<protein>
    <submittedName>
        <fullName evidence="1">Uncharacterized protein</fullName>
    </submittedName>
</protein>
<proteinExistence type="predicted"/>
<reference evidence="1 2" key="1">
    <citation type="submission" date="2015-12" db="EMBL/GenBank/DDBJ databases">
        <title>Draft genome of the nematode, Onchocerca flexuosa.</title>
        <authorList>
            <person name="Mitreva M."/>
        </authorList>
    </citation>
    <scope>NUCLEOTIDE SEQUENCE [LARGE SCALE GENOMIC DNA]</scope>
    <source>
        <strain evidence="1">Red Deer</strain>
    </source>
</reference>
<gene>
    <name evidence="1" type="ORF">X798_06334</name>
</gene>
<sequence length="80" mass="9210">MSLEAFIFGPVPYKKYIDHPCRTTPPHIRDRSVKHHLSIVMTIDRSVKHHLSIVMTISSCNVTNLTRKLTWPDIRSGIKS</sequence>
<evidence type="ECO:0000313" key="2">
    <source>
        <dbReference type="Proteomes" id="UP000242913"/>
    </source>
</evidence>
<dbReference type="EMBL" id="KZ270074">
    <property type="protein sequence ID" value="OZC06678.1"/>
    <property type="molecule type" value="Genomic_DNA"/>
</dbReference>
<dbReference type="AlphaFoldDB" id="A0A238BQ17"/>
<name>A0A238BQ17_9BILA</name>
<keyword evidence="2" id="KW-1185">Reference proteome</keyword>